<comment type="caution">
    <text evidence="2">The sequence shown here is derived from an EMBL/GenBank/DDBJ whole genome shotgun (WGS) entry which is preliminary data.</text>
</comment>
<gene>
    <name evidence="2" type="ORF">FM21_36360</name>
</gene>
<proteinExistence type="predicted"/>
<dbReference type="STRING" id="1915400.FM21_36360"/>
<keyword evidence="3" id="KW-1185">Reference proteome</keyword>
<feature type="region of interest" description="Disordered" evidence="1">
    <location>
        <begin position="1"/>
        <end position="25"/>
    </location>
</feature>
<evidence type="ECO:0000256" key="1">
    <source>
        <dbReference type="SAM" id="MobiDB-lite"/>
    </source>
</evidence>
<reference evidence="2 3" key="1">
    <citation type="submission" date="2014-05" db="EMBL/GenBank/DDBJ databases">
        <title>Complete genome sequence of the Streptomyces mutabilis TRM45540.</title>
        <authorList>
            <person name="Luo X."/>
            <person name="Zhang L."/>
        </authorList>
    </citation>
    <scope>NUCLEOTIDE SEQUENCE [LARGE SCALE GENOMIC DNA]</scope>
    <source>
        <strain evidence="2 3">TRM45540</strain>
    </source>
</reference>
<evidence type="ECO:0000313" key="2">
    <source>
        <dbReference type="EMBL" id="KFG71142.1"/>
    </source>
</evidence>
<protein>
    <submittedName>
        <fullName evidence="2">Uncharacterized protein</fullName>
    </submittedName>
</protein>
<evidence type="ECO:0000313" key="3">
    <source>
        <dbReference type="Proteomes" id="UP000029095"/>
    </source>
</evidence>
<dbReference type="Proteomes" id="UP000029095">
    <property type="component" value="Unassembled WGS sequence"/>
</dbReference>
<organism evidence="2 3">
    <name type="scientific">Streptomyces mutabilis</name>
    <dbReference type="NCBI Taxonomy" id="67332"/>
    <lineage>
        <taxon>Bacteria</taxon>
        <taxon>Bacillati</taxon>
        <taxon>Actinomycetota</taxon>
        <taxon>Actinomycetes</taxon>
        <taxon>Kitasatosporales</taxon>
        <taxon>Streptomycetaceae</taxon>
        <taxon>Streptomyces</taxon>
    </lineage>
</organism>
<dbReference type="EMBL" id="JNFQ01000011">
    <property type="protein sequence ID" value="KFG71142.1"/>
    <property type="molecule type" value="Genomic_DNA"/>
</dbReference>
<name>A0A086MQH4_9ACTN</name>
<accession>A0A086MQH4</accession>
<dbReference type="AlphaFoldDB" id="A0A086MQH4"/>
<dbReference type="HOGENOM" id="CLU_1249731_0_0_11"/>
<sequence>MFAGAITASGPKRPARAGGAGTAHDAGMAKSTAYDAAVKSWHWYSRDHALAAALLCRRCAELEHNPDPPGEQDRAQGLTWSTAQAAEHRTYAMGAVLTAFAFLEASVNELLASAAEDQLEMGGGRGGLMGDERAALVGLQQAWGDRGPSLLERAQLVLHLLRRDPFNKGEEPFQSADVLRRLRNALVHYRPEWRAVGGGRGDDRIAKDLTNLSIAPHPFATEGHSFFPDRCLGHGLASWAWKTSLAFTDDFLTRVGVQPIHHDLRPRLTTGPAG</sequence>